<keyword evidence="10 20" id="KW-0863">Zinc-finger</keyword>
<evidence type="ECO:0000256" key="12">
    <source>
        <dbReference type="ARBA" id="ARBA00022833"/>
    </source>
</evidence>
<reference evidence="23" key="2">
    <citation type="submission" date="2022-04" db="EMBL/GenBank/DDBJ databases">
        <title>Antimicrobial genetic elements in methicillin-resistant Macrococcus armenti.</title>
        <authorList>
            <person name="Keller J.E."/>
            <person name="Schwendener S."/>
            <person name="Pantucek R."/>
            <person name="Perreten V."/>
        </authorList>
    </citation>
    <scope>NUCLEOTIDE SEQUENCE</scope>
    <source>
        <strain evidence="23">CCM 2609</strain>
    </source>
</reference>
<dbReference type="SMART" id="SM01232">
    <property type="entry name" value="H2TH"/>
    <property type="match status" value="1"/>
</dbReference>
<comment type="cofactor">
    <cofactor evidence="2">
        <name>Zn(2+)</name>
        <dbReference type="ChEBI" id="CHEBI:29105"/>
    </cofactor>
</comment>
<evidence type="ECO:0000256" key="18">
    <source>
        <dbReference type="ARBA" id="ARBA00030638"/>
    </source>
</evidence>
<dbReference type="NCBIfam" id="NF002211">
    <property type="entry name" value="PRK01103.1"/>
    <property type="match status" value="1"/>
</dbReference>
<dbReference type="EMBL" id="CP094348">
    <property type="protein sequence ID" value="UOB19892.1"/>
    <property type="molecule type" value="Genomic_DNA"/>
</dbReference>
<evidence type="ECO:0000256" key="2">
    <source>
        <dbReference type="ARBA" id="ARBA00001947"/>
    </source>
</evidence>
<evidence type="ECO:0000256" key="10">
    <source>
        <dbReference type="ARBA" id="ARBA00022771"/>
    </source>
</evidence>
<evidence type="ECO:0000256" key="5">
    <source>
        <dbReference type="ARBA" id="ARBA00012024"/>
    </source>
</evidence>
<protein>
    <recommendedName>
        <fullName evidence="7">Formamidopyrimidine-DNA glycosylase</fullName>
        <ecNumber evidence="5">3.2.2.23</ecNumber>
        <ecNumber evidence="6">4.2.99.18</ecNumber>
    </recommendedName>
    <alternativeName>
        <fullName evidence="18">DNA-(apurinic or apyrimidinic site) lyase MutM</fullName>
    </alternativeName>
</protein>
<dbReference type="RefSeq" id="WP_243365256.1">
    <property type="nucleotide sequence ID" value="NZ_CP094348.1"/>
</dbReference>
<evidence type="ECO:0000256" key="1">
    <source>
        <dbReference type="ARBA" id="ARBA00001668"/>
    </source>
</evidence>
<comment type="catalytic activity">
    <reaction evidence="1">
        <text>Hydrolysis of DNA containing ring-opened 7-methylguanine residues, releasing 2,6-diamino-4-hydroxy-5-(N-methyl)formamidopyrimidine.</text>
        <dbReference type="EC" id="3.2.2.23"/>
    </reaction>
</comment>
<sequence length="290" mass="33092">MPELPEVEHVKRGIEPRITNLIINDVQFSDAVHSGKANNKATIIKGTTIEQFTDMCVNYRIDSVFRRSKYIIFKLINRENIQYMVGHLGMTGAYFVVSSIESIPVLNYRKHWHAAFSLNDGNKLIYSDIRRFGELRMMDEAMFETFNAQIAPEPFSAEGQAHYLSRLLLQKYQNKPIKQVIMLHSVVSGCGNIYACEALHLARINPNTKVKALSKKRKLLLYEKIVFVLEEGIRYGGSTISDYRNAEGESGTMQNRFNVYGKKVCGTCGHEITTKVIATRNTHYCTHCQK</sequence>
<evidence type="ECO:0000256" key="13">
    <source>
        <dbReference type="ARBA" id="ARBA00023125"/>
    </source>
</evidence>
<dbReference type="InterPro" id="IPR010663">
    <property type="entry name" value="Znf_FPG/IleRS"/>
</dbReference>
<dbReference type="SUPFAM" id="SSF46946">
    <property type="entry name" value="S13-like H2TH domain"/>
    <property type="match status" value="1"/>
</dbReference>
<keyword evidence="17 23" id="KW-0326">Glycosidase</keyword>
<reference evidence="23" key="1">
    <citation type="submission" date="2022-03" db="EMBL/GenBank/DDBJ databases">
        <authorList>
            <person name="Vrbovska V."/>
            <person name="Kovarovic V."/>
            <person name="Botka T."/>
            <person name="Pantucek R."/>
        </authorList>
    </citation>
    <scope>NUCLEOTIDE SEQUENCE</scope>
    <source>
        <strain evidence="23">CCM 2609</strain>
    </source>
</reference>
<evidence type="ECO:0000259" key="22">
    <source>
        <dbReference type="PROSITE" id="PS51068"/>
    </source>
</evidence>
<comment type="subunit">
    <text evidence="4">Monomer.</text>
</comment>
<dbReference type="NCBIfam" id="TIGR00577">
    <property type="entry name" value="fpg"/>
    <property type="match status" value="1"/>
</dbReference>
<dbReference type="InterPro" id="IPR015886">
    <property type="entry name" value="H2TH_FPG"/>
</dbReference>
<dbReference type="PROSITE" id="PS51066">
    <property type="entry name" value="ZF_FPG_2"/>
    <property type="match status" value="1"/>
</dbReference>
<evidence type="ECO:0000256" key="11">
    <source>
        <dbReference type="ARBA" id="ARBA00022801"/>
    </source>
</evidence>
<keyword evidence="9" id="KW-0227">DNA damage</keyword>
<comment type="similarity">
    <text evidence="3">Belongs to the FPG family.</text>
</comment>
<keyword evidence="15 23" id="KW-0456">Lyase</keyword>
<evidence type="ECO:0000256" key="16">
    <source>
        <dbReference type="ARBA" id="ARBA00023268"/>
    </source>
</evidence>
<dbReference type="Gene3D" id="3.20.190.10">
    <property type="entry name" value="MutM-like, N-terminal"/>
    <property type="match status" value="1"/>
</dbReference>
<dbReference type="Pfam" id="PF01149">
    <property type="entry name" value="Fapy_DNA_glyco"/>
    <property type="match status" value="1"/>
</dbReference>
<dbReference type="InterPro" id="IPR020629">
    <property type="entry name" value="FPG_Glyclase"/>
</dbReference>
<proteinExistence type="inferred from homology"/>
<dbReference type="PROSITE" id="PS01242">
    <property type="entry name" value="ZF_FPG_1"/>
    <property type="match status" value="1"/>
</dbReference>
<dbReference type="InterPro" id="IPR012319">
    <property type="entry name" value="FPG_cat"/>
</dbReference>
<dbReference type="SUPFAM" id="SSF57716">
    <property type="entry name" value="Glucocorticoid receptor-like (DNA-binding domain)"/>
    <property type="match status" value="1"/>
</dbReference>
<evidence type="ECO:0000259" key="21">
    <source>
        <dbReference type="PROSITE" id="PS51066"/>
    </source>
</evidence>
<dbReference type="GO" id="GO:0140078">
    <property type="term" value="F:class I DNA-(apurinic or apyrimidinic site) endonuclease activity"/>
    <property type="evidence" value="ECO:0007669"/>
    <property type="project" value="UniProtKB-EC"/>
</dbReference>
<evidence type="ECO:0000256" key="6">
    <source>
        <dbReference type="ARBA" id="ARBA00012720"/>
    </source>
</evidence>
<dbReference type="Pfam" id="PF06831">
    <property type="entry name" value="H2TH"/>
    <property type="match status" value="1"/>
</dbReference>
<dbReference type="InterPro" id="IPR000214">
    <property type="entry name" value="Znf_DNA_glyclase/AP_lyase"/>
</dbReference>
<keyword evidence="8" id="KW-0479">Metal-binding</keyword>
<evidence type="ECO:0000313" key="23">
    <source>
        <dbReference type="EMBL" id="UOB19892.1"/>
    </source>
</evidence>
<accession>A0ABY3ZSL9</accession>
<keyword evidence="11 23" id="KW-0378">Hydrolase</keyword>
<evidence type="ECO:0000256" key="20">
    <source>
        <dbReference type="PROSITE-ProRule" id="PRU00391"/>
    </source>
</evidence>
<keyword evidence="13" id="KW-0238">DNA-binding</keyword>
<name>A0ABY3ZSL9_9STAP</name>
<evidence type="ECO:0000313" key="24">
    <source>
        <dbReference type="Proteomes" id="UP000830343"/>
    </source>
</evidence>
<dbReference type="InterPro" id="IPR035937">
    <property type="entry name" value="FPG_N"/>
</dbReference>
<dbReference type="PANTHER" id="PTHR22993:SF9">
    <property type="entry name" value="FORMAMIDOPYRIMIDINE-DNA GLYCOSYLASE"/>
    <property type="match status" value="1"/>
</dbReference>
<keyword evidence="16" id="KW-0511">Multifunctional enzyme</keyword>
<gene>
    <name evidence="23" type="primary">mutM</name>
    <name evidence="23" type="ORF">MRZ06_07560</name>
</gene>
<dbReference type="PANTHER" id="PTHR22993">
    <property type="entry name" value="FORMAMIDOPYRIMIDINE-DNA GLYCOSYLASE"/>
    <property type="match status" value="1"/>
</dbReference>
<evidence type="ECO:0000256" key="8">
    <source>
        <dbReference type="ARBA" id="ARBA00022723"/>
    </source>
</evidence>
<keyword evidence="24" id="KW-1185">Reference proteome</keyword>
<dbReference type="CDD" id="cd08966">
    <property type="entry name" value="EcFpg-like_N"/>
    <property type="match status" value="1"/>
</dbReference>
<dbReference type="SMART" id="SM00898">
    <property type="entry name" value="Fapy_DNA_glyco"/>
    <property type="match status" value="1"/>
</dbReference>
<organism evidence="23 24">
    <name type="scientific">Macrococcus armenti</name>
    <dbReference type="NCBI Taxonomy" id="2875764"/>
    <lineage>
        <taxon>Bacteria</taxon>
        <taxon>Bacillati</taxon>
        <taxon>Bacillota</taxon>
        <taxon>Bacilli</taxon>
        <taxon>Bacillales</taxon>
        <taxon>Staphylococcaceae</taxon>
        <taxon>Macrococcus</taxon>
    </lineage>
</organism>
<comment type="catalytic activity">
    <reaction evidence="19">
        <text>2'-deoxyribonucleotide-(2'-deoxyribose 5'-phosphate)-2'-deoxyribonucleotide-DNA = a 3'-end 2'-deoxyribonucleotide-(2,3-dehydro-2,3-deoxyribose 5'-phosphate)-DNA + a 5'-end 5'-phospho-2'-deoxyribonucleoside-DNA + H(+)</text>
        <dbReference type="Rhea" id="RHEA:66592"/>
        <dbReference type="Rhea" id="RHEA-COMP:13180"/>
        <dbReference type="Rhea" id="RHEA-COMP:16897"/>
        <dbReference type="Rhea" id="RHEA-COMP:17067"/>
        <dbReference type="ChEBI" id="CHEBI:15378"/>
        <dbReference type="ChEBI" id="CHEBI:136412"/>
        <dbReference type="ChEBI" id="CHEBI:157695"/>
        <dbReference type="ChEBI" id="CHEBI:167181"/>
        <dbReference type="EC" id="4.2.99.18"/>
    </reaction>
</comment>
<dbReference type="EC" id="3.2.2.23" evidence="5"/>
<evidence type="ECO:0000256" key="7">
    <source>
        <dbReference type="ARBA" id="ARBA00016240"/>
    </source>
</evidence>
<dbReference type="Pfam" id="PF06827">
    <property type="entry name" value="zf-FPG_IleRS"/>
    <property type="match status" value="1"/>
</dbReference>
<dbReference type="InterPro" id="IPR010979">
    <property type="entry name" value="Ribosomal_uS13-like_H2TH"/>
</dbReference>
<dbReference type="GO" id="GO:0008534">
    <property type="term" value="F:oxidized purine nucleobase lesion DNA N-glycosylase activity"/>
    <property type="evidence" value="ECO:0007669"/>
    <property type="project" value="UniProtKB-EC"/>
</dbReference>
<dbReference type="PROSITE" id="PS51068">
    <property type="entry name" value="FPG_CAT"/>
    <property type="match status" value="1"/>
</dbReference>
<dbReference type="Gene3D" id="1.10.8.50">
    <property type="match status" value="1"/>
</dbReference>
<feature type="domain" description="FPG-type" evidence="21">
    <location>
        <begin position="258"/>
        <end position="290"/>
    </location>
</feature>
<evidence type="ECO:0000256" key="17">
    <source>
        <dbReference type="ARBA" id="ARBA00023295"/>
    </source>
</evidence>
<evidence type="ECO:0000256" key="3">
    <source>
        <dbReference type="ARBA" id="ARBA00009409"/>
    </source>
</evidence>
<dbReference type="SUPFAM" id="SSF81624">
    <property type="entry name" value="N-terminal domain of MutM-like DNA repair proteins"/>
    <property type="match status" value="1"/>
</dbReference>
<evidence type="ECO:0000256" key="19">
    <source>
        <dbReference type="ARBA" id="ARBA00044632"/>
    </source>
</evidence>
<evidence type="ECO:0000256" key="4">
    <source>
        <dbReference type="ARBA" id="ARBA00011245"/>
    </source>
</evidence>
<dbReference type="Proteomes" id="UP000830343">
    <property type="component" value="Chromosome"/>
</dbReference>
<evidence type="ECO:0000256" key="9">
    <source>
        <dbReference type="ARBA" id="ARBA00022763"/>
    </source>
</evidence>
<dbReference type="EC" id="4.2.99.18" evidence="6"/>
<dbReference type="InterPro" id="IPR015887">
    <property type="entry name" value="DNA_glyclase_Znf_dom_DNA_BS"/>
</dbReference>
<evidence type="ECO:0000256" key="15">
    <source>
        <dbReference type="ARBA" id="ARBA00023239"/>
    </source>
</evidence>
<evidence type="ECO:0000256" key="14">
    <source>
        <dbReference type="ARBA" id="ARBA00023204"/>
    </source>
</evidence>
<feature type="domain" description="Formamidopyrimidine-DNA glycosylase catalytic" evidence="22">
    <location>
        <begin position="2"/>
        <end position="133"/>
    </location>
</feature>
<keyword evidence="14" id="KW-0234">DNA repair</keyword>
<keyword evidence="12" id="KW-0862">Zinc</keyword>